<dbReference type="Proteomes" id="UP000789719">
    <property type="component" value="Unassembled WGS sequence"/>
</dbReference>
<organism evidence="1 2">
    <name type="scientific">Periweissella ghanensis</name>
    <dbReference type="NCBI Taxonomy" id="467997"/>
    <lineage>
        <taxon>Bacteria</taxon>
        <taxon>Bacillati</taxon>
        <taxon>Bacillota</taxon>
        <taxon>Bacilli</taxon>
        <taxon>Lactobacillales</taxon>
        <taxon>Lactobacillaceae</taxon>
        <taxon>Periweissella</taxon>
    </lineage>
</organism>
<evidence type="ECO:0000313" key="1">
    <source>
        <dbReference type="EMBL" id="CAH0419242.1"/>
    </source>
</evidence>
<reference evidence="1 2" key="1">
    <citation type="submission" date="2021-11" db="EMBL/GenBank/DDBJ databases">
        <authorList>
            <person name="Depoorter E."/>
        </authorList>
    </citation>
    <scope>NUCLEOTIDE SEQUENCE [LARGE SCALE GENOMIC DNA]</scope>
    <source>
        <strain evidence="1 2">LMG 24286</strain>
    </source>
</reference>
<sequence>MVEELLKQLDLADQVTFVMKKRHLTYELLIPSINASLPEYVTPVKGRSEVSRAINNGIGRGKKNDAIVQTVKTVLGI</sequence>
<keyword evidence="2" id="KW-1185">Reference proteome</keyword>
<name>A0ABM8ZEV7_9LACO</name>
<dbReference type="RefSeq" id="WP_230099286.1">
    <property type="nucleotide sequence ID" value="NZ_CAKKNT010000030.1"/>
</dbReference>
<accession>A0ABM8ZEV7</accession>
<dbReference type="EMBL" id="CAKKNT010000030">
    <property type="protein sequence ID" value="CAH0419242.1"/>
    <property type="molecule type" value="Genomic_DNA"/>
</dbReference>
<comment type="caution">
    <text evidence="1">The sequence shown here is derived from an EMBL/GenBank/DDBJ whole genome shotgun (WGS) entry which is preliminary data.</text>
</comment>
<protein>
    <submittedName>
        <fullName evidence="1">Uncharacterized protein</fullName>
    </submittedName>
</protein>
<gene>
    <name evidence="1" type="ORF">WGH24286_01689</name>
</gene>
<evidence type="ECO:0000313" key="2">
    <source>
        <dbReference type="Proteomes" id="UP000789719"/>
    </source>
</evidence>
<proteinExistence type="predicted"/>